<proteinExistence type="predicted"/>
<accession>A0A158DZF0</accession>
<sequence length="88" mass="9838">MFARQYQCVLAPPRQIFVYVLDRKVVLDAKLVLAKLYGSCAVKEDKAPAVWPASISGAFQLGMFQFATHVARIENLAPSKIACFSFRE</sequence>
<protein>
    <submittedName>
        <fullName evidence="1">Uncharacterized protein</fullName>
    </submittedName>
</protein>
<gene>
    <name evidence="1" type="ORF">AWB78_05867</name>
</gene>
<keyword evidence="2" id="KW-1185">Reference proteome</keyword>
<evidence type="ECO:0000313" key="1">
    <source>
        <dbReference type="EMBL" id="SAK99992.1"/>
    </source>
</evidence>
<dbReference type="Proteomes" id="UP000071859">
    <property type="component" value="Unassembled WGS sequence"/>
</dbReference>
<reference evidence="1" key="1">
    <citation type="submission" date="2016-01" db="EMBL/GenBank/DDBJ databases">
        <authorList>
            <person name="Peeters C."/>
        </authorList>
    </citation>
    <scope>NUCLEOTIDE SEQUENCE</scope>
    <source>
        <strain evidence="1">LMG 29321</strain>
    </source>
</reference>
<dbReference type="AlphaFoldDB" id="A0A158DZF0"/>
<organism evidence="1 2">
    <name type="scientific">Caballeronia calidae</name>
    <dbReference type="NCBI Taxonomy" id="1777139"/>
    <lineage>
        <taxon>Bacteria</taxon>
        <taxon>Pseudomonadati</taxon>
        <taxon>Pseudomonadota</taxon>
        <taxon>Betaproteobacteria</taxon>
        <taxon>Burkholderiales</taxon>
        <taxon>Burkholderiaceae</taxon>
        <taxon>Caballeronia</taxon>
    </lineage>
</organism>
<name>A0A158DZF0_9BURK</name>
<dbReference type="EMBL" id="FCOX02000040">
    <property type="protein sequence ID" value="SAK99992.1"/>
    <property type="molecule type" value="Genomic_DNA"/>
</dbReference>
<comment type="caution">
    <text evidence="1">The sequence shown here is derived from an EMBL/GenBank/DDBJ whole genome shotgun (WGS) entry which is preliminary data.</text>
</comment>
<evidence type="ECO:0000313" key="2">
    <source>
        <dbReference type="Proteomes" id="UP000071859"/>
    </source>
</evidence>